<name>A0A7J6R120_PEROL</name>
<organism evidence="1 2">
    <name type="scientific">Perkinsus olseni</name>
    <name type="common">Perkinsus atlanticus</name>
    <dbReference type="NCBI Taxonomy" id="32597"/>
    <lineage>
        <taxon>Eukaryota</taxon>
        <taxon>Sar</taxon>
        <taxon>Alveolata</taxon>
        <taxon>Perkinsozoa</taxon>
        <taxon>Perkinsea</taxon>
        <taxon>Perkinsida</taxon>
        <taxon>Perkinsidae</taxon>
        <taxon>Perkinsus</taxon>
    </lineage>
</organism>
<comment type="caution">
    <text evidence="1">The sequence shown here is derived from an EMBL/GenBank/DDBJ whole genome shotgun (WGS) entry which is preliminary data.</text>
</comment>
<sequence>MRLMGEDQPLHAAAPTVFLSSPRPIIHPPSMTWPVLPEMPRLTPVKLQPLPREHHHHHHPTHVGRSHSAHYGGLERVRPEELESLGVSAASALDEAVKHSRLAAMRGLVMSQHLATAVDKSMLAATAANQEVNHSEGTPAAAQFPSNWYTTGIPAELQRRHLAPFDWSLPPPGPVGSHLFVNNALLSPGDALGIAMTYTLHNFMARGKGGGSCMAFCFL</sequence>
<reference evidence="1 2" key="1">
    <citation type="submission" date="2020-04" db="EMBL/GenBank/DDBJ databases">
        <title>Perkinsus olseni comparative genomics.</title>
        <authorList>
            <person name="Bogema D.R."/>
        </authorList>
    </citation>
    <scope>NUCLEOTIDE SEQUENCE [LARGE SCALE GENOMIC DNA]</scope>
    <source>
        <strain evidence="1">ATCC PRA-205</strain>
    </source>
</reference>
<protein>
    <submittedName>
        <fullName evidence="1">Uncharacterized protein</fullName>
    </submittedName>
</protein>
<evidence type="ECO:0000313" key="2">
    <source>
        <dbReference type="Proteomes" id="UP000574390"/>
    </source>
</evidence>
<dbReference type="EMBL" id="JABANM010026242">
    <property type="protein sequence ID" value="KAF4713300.1"/>
    <property type="molecule type" value="Genomic_DNA"/>
</dbReference>
<gene>
    <name evidence="1" type="ORF">FOZ62_004615</name>
</gene>
<dbReference type="AlphaFoldDB" id="A0A7J6R120"/>
<evidence type="ECO:0000313" key="1">
    <source>
        <dbReference type="EMBL" id="KAF4713300.1"/>
    </source>
</evidence>
<proteinExistence type="predicted"/>
<accession>A0A7J6R120</accession>
<dbReference type="Proteomes" id="UP000574390">
    <property type="component" value="Unassembled WGS sequence"/>
</dbReference>